<evidence type="ECO:0000313" key="2">
    <source>
        <dbReference type="EMBL" id="RRJ90831.1"/>
    </source>
</evidence>
<dbReference type="Proteomes" id="UP000271937">
    <property type="component" value="Unassembled WGS sequence"/>
</dbReference>
<dbReference type="InterPro" id="IPR001279">
    <property type="entry name" value="Metallo-B-lactamas"/>
</dbReference>
<dbReference type="Gene3D" id="3.60.15.10">
    <property type="entry name" value="Ribonuclease Z/Hydroxyacylglutathione hydrolase-like"/>
    <property type="match status" value="1"/>
</dbReference>
<dbReference type="SUPFAM" id="SSF56281">
    <property type="entry name" value="Metallo-hydrolase/oxidoreductase"/>
    <property type="match status" value="1"/>
</dbReference>
<dbReference type="Pfam" id="PF00753">
    <property type="entry name" value="Lactamase_B"/>
    <property type="match status" value="1"/>
</dbReference>
<keyword evidence="3" id="KW-1185">Reference proteome</keyword>
<dbReference type="RefSeq" id="WP_125012979.1">
    <property type="nucleotide sequence ID" value="NZ_RQVR01000010.1"/>
</dbReference>
<gene>
    <name evidence="2" type="ORF">EG849_10195</name>
</gene>
<accession>A0A3P3W6L1</accession>
<dbReference type="InterPro" id="IPR052159">
    <property type="entry name" value="Competence_DNA_uptake"/>
</dbReference>
<feature type="domain" description="Metallo-beta-lactamase" evidence="1">
    <location>
        <begin position="13"/>
        <end position="84"/>
    </location>
</feature>
<keyword evidence="2" id="KW-0378">Hydrolase</keyword>
<reference evidence="2 3" key="1">
    <citation type="submission" date="2018-11" db="EMBL/GenBank/DDBJ databases">
        <title>Flavobacterium sp. nov., YIM 102600 draft genome.</title>
        <authorList>
            <person name="Li G."/>
            <person name="Jiang Y."/>
        </authorList>
    </citation>
    <scope>NUCLEOTIDE SEQUENCE [LARGE SCALE GENOMIC DNA]</scope>
    <source>
        <strain evidence="2 3">YIM 102600</strain>
    </source>
</reference>
<comment type="caution">
    <text evidence="2">The sequence shown here is derived from an EMBL/GenBank/DDBJ whole genome shotgun (WGS) entry which is preliminary data.</text>
</comment>
<dbReference type="PANTHER" id="PTHR30619:SF1">
    <property type="entry name" value="RECOMBINATION PROTEIN 2"/>
    <property type="match status" value="1"/>
</dbReference>
<dbReference type="InterPro" id="IPR036866">
    <property type="entry name" value="RibonucZ/Hydroxyglut_hydro"/>
</dbReference>
<dbReference type="EMBL" id="RQVR01000010">
    <property type="protein sequence ID" value="RRJ90831.1"/>
    <property type="molecule type" value="Genomic_DNA"/>
</dbReference>
<sequence>MKSETVINFFPALNGDSFLVSSNATNILIDGGYVNTYRNFLKTELQEIARRKEKLDLVVITHIDRDHISGVNKLLEENNDNRFIEIDNIWHNSYRHLQIKPEDSKKFEAPSLKKVSELNIMAIIKEDIPDTPKNVSAKKGSTLAKLVHDGKYNWNKQFRNAAVSFQNEPVEIGSFKIQLLSPNQQKLEKLKGYWLKALYKLGYVNDDSAAGFIDDAFEFVVSGEKETKVLDKKNISAGSVDLNALSVTDFIEDNAAANGSSISFILTSDNARILFLGDSHPSVISESLMLLYPIEEFPLFFDAIKISHHGSALNTNNELLSLVDSQKYLISTNGNSSDHPDIETIARVVARKTDFKRTLYFNYPVQIIKNINIDPLKEKYNYECVVSHGTAISINFNEKNN</sequence>
<evidence type="ECO:0000259" key="1">
    <source>
        <dbReference type="Pfam" id="PF00753"/>
    </source>
</evidence>
<dbReference type="GO" id="GO:0016787">
    <property type="term" value="F:hydrolase activity"/>
    <property type="evidence" value="ECO:0007669"/>
    <property type="project" value="UniProtKB-KW"/>
</dbReference>
<organism evidence="2 3">
    <name type="scientific">Flavobacterium macacae</name>
    <dbReference type="NCBI Taxonomy" id="2488993"/>
    <lineage>
        <taxon>Bacteria</taxon>
        <taxon>Pseudomonadati</taxon>
        <taxon>Bacteroidota</taxon>
        <taxon>Flavobacteriia</taxon>
        <taxon>Flavobacteriales</taxon>
        <taxon>Flavobacteriaceae</taxon>
        <taxon>Flavobacterium</taxon>
    </lineage>
</organism>
<protein>
    <submittedName>
        <fullName evidence="2">MBL fold metallo-hydrolase</fullName>
    </submittedName>
</protein>
<dbReference type="AlphaFoldDB" id="A0A3P3W6L1"/>
<proteinExistence type="predicted"/>
<dbReference type="NCBIfam" id="NF041809">
    <property type="entry name" value="Avs1a"/>
    <property type="match status" value="1"/>
</dbReference>
<evidence type="ECO:0000313" key="3">
    <source>
        <dbReference type="Proteomes" id="UP000271937"/>
    </source>
</evidence>
<name>A0A3P3W6L1_9FLAO</name>
<dbReference type="PANTHER" id="PTHR30619">
    <property type="entry name" value="DNA INTERNALIZATION/COMPETENCE PROTEIN COMEC/REC2"/>
    <property type="match status" value="1"/>
</dbReference>
<dbReference type="OrthoDB" id="418728at2"/>